<reference evidence="1 2" key="1">
    <citation type="submission" date="2016-03" db="EMBL/GenBank/DDBJ databases">
        <authorList>
            <person name="Ploux O."/>
        </authorList>
    </citation>
    <scope>NUCLEOTIDE SEQUENCE [LARGE SCALE GENOMIC DNA]</scope>
    <source>
        <strain evidence="1 2">R-45363</strain>
    </source>
</reference>
<dbReference type="Proteomes" id="UP000078090">
    <property type="component" value="Unassembled WGS sequence"/>
</dbReference>
<evidence type="ECO:0000313" key="2">
    <source>
        <dbReference type="Proteomes" id="UP000078090"/>
    </source>
</evidence>
<protein>
    <submittedName>
        <fullName evidence="1">Uncharacterized protein</fullName>
    </submittedName>
</protein>
<evidence type="ECO:0000313" key="1">
    <source>
        <dbReference type="EMBL" id="OAI08141.1"/>
    </source>
</evidence>
<organism evidence="1 2">
    <name type="scientific">Methylomonas methanica</name>
    <dbReference type="NCBI Taxonomy" id="421"/>
    <lineage>
        <taxon>Bacteria</taxon>
        <taxon>Pseudomonadati</taxon>
        <taxon>Pseudomonadota</taxon>
        <taxon>Gammaproteobacteria</taxon>
        <taxon>Methylococcales</taxon>
        <taxon>Methylococcaceae</taxon>
        <taxon>Methylomonas</taxon>
    </lineage>
</organism>
<name>A0A177MR55_METMH</name>
<comment type="caution">
    <text evidence="1">The sequence shown here is derived from an EMBL/GenBank/DDBJ whole genome shotgun (WGS) entry which is preliminary data.</text>
</comment>
<dbReference type="AlphaFoldDB" id="A0A177MR55"/>
<accession>A0A177MR55</accession>
<dbReference type="EMBL" id="LUUG01000047">
    <property type="protein sequence ID" value="OAI08141.1"/>
    <property type="molecule type" value="Genomic_DNA"/>
</dbReference>
<gene>
    <name evidence="1" type="ORF">A1332_08165</name>
</gene>
<sequence>MDIIISKIDNSSCYEMRGRYPLKLFATGVVAQRRQNNMATVKLADHAVSVVAYPKNKIPDIGSQIITVYTRTSDYNIFDPVKNYDAIYSFNATADRISMVSNLELFLNYNYLTTQEYSAEANISFQFSETSDITDAVSSNRGEGISQLSISETQKARYQQRLRITRDDGTNAHTLFLRDLLSYRQTCRIKAEMVGRNGMGSVSQDGYLTIDMSWPDDPVVLYF</sequence>
<proteinExistence type="predicted"/>